<evidence type="ECO:0000313" key="2">
    <source>
        <dbReference type="Proteomes" id="UP000058857"/>
    </source>
</evidence>
<evidence type="ECO:0000313" key="1">
    <source>
        <dbReference type="EMBL" id="ALO27500.1"/>
    </source>
</evidence>
<dbReference type="PATRIC" id="fig|280505.15.peg.3223"/>
<gene>
    <name evidence="1" type="ORF">LBBP_03303</name>
</gene>
<dbReference type="Proteomes" id="UP000058857">
    <property type="component" value="Chromosome 1"/>
</dbReference>
<proteinExistence type="predicted"/>
<dbReference type="EMBL" id="CP012029">
    <property type="protein sequence ID" value="ALO27500.1"/>
    <property type="molecule type" value="Genomic_DNA"/>
</dbReference>
<protein>
    <submittedName>
        <fullName evidence="1">Uncharacterized protein</fullName>
    </submittedName>
</protein>
<accession>A0A0S2IV23</accession>
<dbReference type="AlphaFoldDB" id="A0A0S2IV23"/>
<name>A0A0S2IV23_LEPBO</name>
<sequence>MNSDDPHWIDSFQDFGKVLKKEPALRILRTRKRSTKWVANV</sequence>
<organism evidence="1">
    <name type="scientific">Leptospira borgpetersenii serovar Ballum</name>
    <dbReference type="NCBI Taxonomy" id="280505"/>
    <lineage>
        <taxon>Bacteria</taxon>
        <taxon>Pseudomonadati</taxon>
        <taxon>Spirochaetota</taxon>
        <taxon>Spirochaetia</taxon>
        <taxon>Leptospirales</taxon>
        <taxon>Leptospiraceae</taxon>
        <taxon>Leptospira</taxon>
    </lineage>
</organism>
<reference evidence="1 2" key="1">
    <citation type="journal article" date="2015" name="PLoS Negl. Trop. Dis.">
        <title>Distribution of Plasmids in Distinct Leptospira Pathogenic Species.</title>
        <authorList>
            <person name="Wang Y."/>
            <person name="Zhuang X."/>
            <person name="Zhong Y."/>
            <person name="Zhang C."/>
            <person name="Zhang Y."/>
            <person name="Zeng L."/>
            <person name="Zhu Y."/>
            <person name="He P."/>
            <person name="Dong K."/>
            <person name="Pal U."/>
            <person name="Guo X."/>
            <person name="Qin J."/>
        </authorList>
    </citation>
    <scope>NUCLEOTIDE SEQUENCE [LARGE SCALE GENOMIC DNA]</scope>
    <source>
        <strain evidence="1 2">56604</strain>
    </source>
</reference>